<proteinExistence type="predicted"/>
<name>A0A151NHT2_ALLMI</name>
<organism evidence="1 2">
    <name type="scientific">Alligator mississippiensis</name>
    <name type="common">American alligator</name>
    <dbReference type="NCBI Taxonomy" id="8496"/>
    <lineage>
        <taxon>Eukaryota</taxon>
        <taxon>Metazoa</taxon>
        <taxon>Chordata</taxon>
        <taxon>Craniata</taxon>
        <taxon>Vertebrata</taxon>
        <taxon>Euteleostomi</taxon>
        <taxon>Archelosauria</taxon>
        <taxon>Archosauria</taxon>
        <taxon>Crocodylia</taxon>
        <taxon>Alligatoridae</taxon>
        <taxon>Alligatorinae</taxon>
        <taxon>Alligator</taxon>
    </lineage>
</organism>
<evidence type="ECO:0000313" key="1">
    <source>
        <dbReference type="EMBL" id="KYO36366.1"/>
    </source>
</evidence>
<keyword evidence="2" id="KW-1185">Reference proteome</keyword>
<reference evidence="1 2" key="1">
    <citation type="journal article" date="2012" name="Genome Biol.">
        <title>Sequencing three crocodilian genomes to illuminate the evolution of archosaurs and amniotes.</title>
        <authorList>
            <person name="St John J.A."/>
            <person name="Braun E.L."/>
            <person name="Isberg S.R."/>
            <person name="Miles L.G."/>
            <person name="Chong A.Y."/>
            <person name="Gongora J."/>
            <person name="Dalzell P."/>
            <person name="Moran C."/>
            <person name="Bed'hom B."/>
            <person name="Abzhanov A."/>
            <person name="Burgess S.C."/>
            <person name="Cooksey A.M."/>
            <person name="Castoe T.A."/>
            <person name="Crawford N.G."/>
            <person name="Densmore L.D."/>
            <person name="Drew J.C."/>
            <person name="Edwards S.V."/>
            <person name="Faircloth B.C."/>
            <person name="Fujita M.K."/>
            <person name="Greenwold M.J."/>
            <person name="Hoffmann F.G."/>
            <person name="Howard J.M."/>
            <person name="Iguchi T."/>
            <person name="Janes D.E."/>
            <person name="Khan S.Y."/>
            <person name="Kohno S."/>
            <person name="de Koning A.J."/>
            <person name="Lance S.L."/>
            <person name="McCarthy F.M."/>
            <person name="McCormack J.E."/>
            <person name="Merchant M.E."/>
            <person name="Peterson D.G."/>
            <person name="Pollock D.D."/>
            <person name="Pourmand N."/>
            <person name="Raney B.J."/>
            <person name="Roessler K.A."/>
            <person name="Sanford J.R."/>
            <person name="Sawyer R.H."/>
            <person name="Schmidt C.J."/>
            <person name="Triplett E.W."/>
            <person name="Tuberville T.D."/>
            <person name="Venegas-Anaya M."/>
            <person name="Howard J.T."/>
            <person name="Jarvis E.D."/>
            <person name="Guillette L.J.Jr."/>
            <person name="Glenn T.C."/>
            <person name="Green R.E."/>
            <person name="Ray D.A."/>
        </authorList>
    </citation>
    <scope>NUCLEOTIDE SEQUENCE [LARGE SCALE GENOMIC DNA]</scope>
    <source>
        <strain evidence="1">KSC_2009_1</strain>
    </source>
</reference>
<dbReference type="AlphaFoldDB" id="A0A151NHT2"/>
<accession>A0A151NHT2</accession>
<dbReference type="EMBL" id="AKHW03002956">
    <property type="protein sequence ID" value="KYO36366.1"/>
    <property type="molecule type" value="Genomic_DNA"/>
</dbReference>
<gene>
    <name evidence="1" type="ORF">Y1Q_0024121</name>
</gene>
<comment type="caution">
    <text evidence="1">The sequence shown here is derived from an EMBL/GenBank/DDBJ whole genome shotgun (WGS) entry which is preliminary data.</text>
</comment>
<sequence>MMRPATLRLLCVSKNTVAWCVTFPIELILPAIIHLLKKQRALKPCCLSHTTQSLIWKLLSDQEQGLADKHYMFIEREAIVISHSYTSLVTVGFKTLESEATRTSGISV</sequence>
<dbReference type="Proteomes" id="UP000050525">
    <property type="component" value="Unassembled WGS sequence"/>
</dbReference>
<protein>
    <submittedName>
        <fullName evidence="1">Uncharacterized protein</fullName>
    </submittedName>
</protein>
<evidence type="ECO:0000313" key="2">
    <source>
        <dbReference type="Proteomes" id="UP000050525"/>
    </source>
</evidence>